<dbReference type="Pfam" id="PF02635">
    <property type="entry name" value="DsrE"/>
    <property type="match status" value="1"/>
</dbReference>
<dbReference type="OrthoDB" id="582417at2"/>
<dbReference type="AlphaFoldDB" id="A0A2A2TJQ4"/>
<keyword evidence="2" id="KW-1185">Reference proteome</keyword>
<dbReference type="SUPFAM" id="SSF75169">
    <property type="entry name" value="DsrEFH-like"/>
    <property type="match status" value="1"/>
</dbReference>
<dbReference type="InterPro" id="IPR003787">
    <property type="entry name" value="Sulphur_relay_DsrE/F-like"/>
</dbReference>
<proteinExistence type="predicted"/>
<organism evidence="1 2">
    <name type="scientific">Brunnivagina elsteri CCALA 953</name>
    <dbReference type="NCBI Taxonomy" id="987040"/>
    <lineage>
        <taxon>Bacteria</taxon>
        <taxon>Bacillati</taxon>
        <taxon>Cyanobacteriota</taxon>
        <taxon>Cyanophyceae</taxon>
        <taxon>Nostocales</taxon>
        <taxon>Calotrichaceae</taxon>
        <taxon>Brunnivagina</taxon>
    </lineage>
</organism>
<dbReference type="EMBL" id="NTFS01000099">
    <property type="protein sequence ID" value="PAX55224.1"/>
    <property type="molecule type" value="Genomic_DNA"/>
</dbReference>
<evidence type="ECO:0000313" key="1">
    <source>
        <dbReference type="EMBL" id="PAX55224.1"/>
    </source>
</evidence>
<dbReference type="Gene3D" id="3.40.1260.10">
    <property type="entry name" value="DsrEFH-like"/>
    <property type="match status" value="1"/>
</dbReference>
<accession>A0A2A2TJQ4</accession>
<reference evidence="1 2" key="1">
    <citation type="submission" date="2017-08" db="EMBL/GenBank/DDBJ databases">
        <title>Draft genome sequence of filamentous cyanobacterium Calothrix elsteri CCALA 953.</title>
        <authorList>
            <person name="Gagunashvili A.N."/>
            <person name="Elster J."/>
            <person name="Andresson O.S."/>
        </authorList>
    </citation>
    <scope>NUCLEOTIDE SEQUENCE [LARGE SCALE GENOMIC DNA]</scope>
    <source>
        <strain evidence="1 2">CCALA 953</strain>
    </source>
</reference>
<evidence type="ECO:0000313" key="2">
    <source>
        <dbReference type="Proteomes" id="UP000218238"/>
    </source>
</evidence>
<comment type="caution">
    <text evidence="1">The sequence shown here is derived from an EMBL/GenBank/DDBJ whole genome shotgun (WGS) entry which is preliminary data.</text>
</comment>
<dbReference type="InterPro" id="IPR027396">
    <property type="entry name" value="DsrEFH-like"/>
</dbReference>
<name>A0A2A2TJQ4_9CYAN</name>
<dbReference type="Proteomes" id="UP000218238">
    <property type="component" value="Unassembled WGS sequence"/>
</dbReference>
<protein>
    <submittedName>
        <fullName evidence="1">Peroxiredoxin</fullName>
    </submittedName>
</protein>
<dbReference type="RefSeq" id="WP_095721770.1">
    <property type="nucleotide sequence ID" value="NZ_NTFS01000099.1"/>
</dbReference>
<gene>
    <name evidence="1" type="ORF">CK510_11145</name>
</gene>
<sequence>METTVKDGVFIHISRGVEDPHRVLMALTLAEKMSEDKDVLVFFDIQGIEVPIKNGNAIEFREFESSATLLPKLIEKCILVCVCPMCLKAANHQPEDLIEGVKLAEKEAFFNFTQGRILSLNY</sequence>